<gene>
    <name evidence="1" type="ORF">A3J93_04630</name>
</gene>
<accession>A0A1F6NXH3</accession>
<dbReference type="Proteomes" id="UP000177907">
    <property type="component" value="Unassembled WGS sequence"/>
</dbReference>
<sequence length="94" mass="10162">MKIGIIIAIIAIVALLFWSPWLNLKGGENAAEIFSRNMTAEQRTEADAATKLYACGNGIVGDGCCDGVSAHWAPFGARAGYCDYVTEYIPFWGK</sequence>
<evidence type="ECO:0000313" key="2">
    <source>
        <dbReference type="Proteomes" id="UP000177907"/>
    </source>
</evidence>
<evidence type="ECO:0000313" key="1">
    <source>
        <dbReference type="EMBL" id="OGH88520.1"/>
    </source>
</evidence>
<dbReference type="AlphaFoldDB" id="A0A1F6NXH3"/>
<reference evidence="1 2" key="1">
    <citation type="journal article" date="2016" name="Nat. Commun.">
        <title>Thousands of microbial genomes shed light on interconnected biogeochemical processes in an aquifer system.</title>
        <authorList>
            <person name="Anantharaman K."/>
            <person name="Brown C.T."/>
            <person name="Hug L.A."/>
            <person name="Sharon I."/>
            <person name="Castelle C.J."/>
            <person name="Probst A.J."/>
            <person name="Thomas B.C."/>
            <person name="Singh A."/>
            <person name="Wilkins M.J."/>
            <person name="Karaoz U."/>
            <person name="Brodie E.L."/>
            <person name="Williams K.H."/>
            <person name="Hubbard S.S."/>
            <person name="Banfield J.F."/>
        </authorList>
    </citation>
    <scope>NUCLEOTIDE SEQUENCE [LARGE SCALE GENOMIC DNA]</scope>
</reference>
<dbReference type="EMBL" id="MFQZ01000002">
    <property type="protein sequence ID" value="OGH88520.1"/>
    <property type="molecule type" value="Genomic_DNA"/>
</dbReference>
<organism evidence="1 2">
    <name type="scientific">Candidatus Magasanikbacteria bacterium RIFOXYC2_FULL_42_28</name>
    <dbReference type="NCBI Taxonomy" id="1798704"/>
    <lineage>
        <taxon>Bacteria</taxon>
        <taxon>Candidatus Magasanikiibacteriota</taxon>
    </lineage>
</organism>
<proteinExistence type="predicted"/>
<comment type="caution">
    <text evidence="1">The sequence shown here is derived from an EMBL/GenBank/DDBJ whole genome shotgun (WGS) entry which is preliminary data.</text>
</comment>
<name>A0A1F6NXH3_9BACT</name>
<dbReference type="STRING" id="1798704.A3J93_04630"/>
<protein>
    <submittedName>
        <fullName evidence="1">Uncharacterized protein</fullName>
    </submittedName>
</protein>